<reference evidence="1" key="1">
    <citation type="submission" date="2021-03" db="EMBL/GenBank/DDBJ databases">
        <title>Evolutionary priming and transition to the ectomycorrhizal habit in an iconic lineage of mushroom-forming fungi: is preadaptation a requirement?</title>
        <authorList>
            <consortium name="DOE Joint Genome Institute"/>
            <person name="Looney B.P."/>
            <person name="Miyauchi S."/>
            <person name="Morin E."/>
            <person name="Drula E."/>
            <person name="Courty P.E."/>
            <person name="Chicoki N."/>
            <person name="Fauchery L."/>
            <person name="Kohler A."/>
            <person name="Kuo A."/>
            <person name="LaButti K."/>
            <person name="Pangilinan J."/>
            <person name="Lipzen A."/>
            <person name="Riley R."/>
            <person name="Andreopoulos W."/>
            <person name="He G."/>
            <person name="Johnson J."/>
            <person name="Barry K.W."/>
            <person name="Grigoriev I.V."/>
            <person name="Nagy L."/>
            <person name="Hibbett D."/>
            <person name="Henrissat B."/>
            <person name="Matheny P.B."/>
            <person name="Labbe J."/>
            <person name="Martin A.F."/>
        </authorList>
    </citation>
    <scope>NUCLEOTIDE SEQUENCE</scope>
    <source>
        <strain evidence="1">BPL698</strain>
    </source>
</reference>
<name>A0ACC0UJJ8_9AGAM</name>
<sequence>MSYSSSPSPPRKRRRMSSPTYDDQLAFPGRDELEAIDKLELSLSQASSLFRKGTSIVLATGTSSQDCFGLEISHRVSDSTDLSVSVPCHASSPRQHAPPPRSHDIDDPFSSTSRSPTRLLSASVSNDQHTNITLRPSDLESGQGEDDISVEQERDTIPSNIGFTSASGLVTSSMGFTSASALPSKSATVPRDASYSPPPFGALDENAQSDTPIARVFDTTGNKLFSTFTSFGKQKNIFQPSAAAMRTALERAQRWAAEDSDLYVDLPGDHPETTADGSILPRKAQAAVESVSFQGTRIDATASESASEGPLASGRTNVAYDIVGPPNLVRDVAGETFRSAAYLSNPTALESHPRQTSSALGIEGTPSLKPFKSPMPNPSATRNSGNPQHTSSLFNTVASTPTRVPKPGVPDSSFSSAVTASSLRFSTPMHIRGTPIRNGPMKKFVTPFKPGMRPGEAGHKQLKARYDGDRDNITSGSRTEITSSINSGPRKPTRRRFFDLSTMRGRMTLASSGFQPGKHGPEVLTNLGINVAELHDINPKSALQHRFHVLPQGISYTDSVSRGPTDALWELKELGCHMATQEWVDNHWSLILWKLAGMVALNPESEADNDRKRWSWAETMRQLRYRYEKELNCGARPALRLIAAQDASAGLHMVFCVSDITWSGSGTGDDGLPLVPHPTLELTDGWYRLRAQADDVLARAARRGIIRVGRKIAVCGASLPRNAEPCEVLEAYDKVKLNITGNGSHLAPWYTKLGFQPRPAIATLHALSPEGGVVPCLQLVVTKVYPIAFIEFRKDVDGNVMREGPRREKEELAAQDAWSQKREHEYRRLRKEAEDKQKLLLEWAHRFQLKSGGDWHPRDDEDMPEHIESMFDDCEYASDPSSVLRRASKAEAGWLARFAQERAEQEREAVDLGLERELQSTCPPREVRSFRVLLTHDACTTRRPARRVAELTVWDVLSLGFDGTPAGHFKEGQRFQVTNLLPTQKNAWMDRGVEGAHVYLSTSKTSRWIKL</sequence>
<organism evidence="1 2">
    <name type="scientific">Russula earlei</name>
    <dbReference type="NCBI Taxonomy" id="71964"/>
    <lineage>
        <taxon>Eukaryota</taxon>
        <taxon>Fungi</taxon>
        <taxon>Dikarya</taxon>
        <taxon>Basidiomycota</taxon>
        <taxon>Agaricomycotina</taxon>
        <taxon>Agaricomycetes</taxon>
        <taxon>Russulales</taxon>
        <taxon>Russulaceae</taxon>
        <taxon>Russula</taxon>
    </lineage>
</organism>
<comment type="caution">
    <text evidence="1">The sequence shown here is derived from an EMBL/GenBank/DDBJ whole genome shotgun (WGS) entry which is preliminary data.</text>
</comment>
<dbReference type="Proteomes" id="UP001207468">
    <property type="component" value="Unassembled WGS sequence"/>
</dbReference>
<proteinExistence type="predicted"/>
<evidence type="ECO:0000313" key="1">
    <source>
        <dbReference type="EMBL" id="KAI9511878.1"/>
    </source>
</evidence>
<keyword evidence="2" id="KW-1185">Reference proteome</keyword>
<dbReference type="EMBL" id="JAGFNK010000015">
    <property type="protein sequence ID" value="KAI9511878.1"/>
    <property type="molecule type" value="Genomic_DNA"/>
</dbReference>
<evidence type="ECO:0000313" key="2">
    <source>
        <dbReference type="Proteomes" id="UP001207468"/>
    </source>
</evidence>
<protein>
    <submittedName>
        <fullName evidence="1">Uncharacterized protein</fullName>
    </submittedName>
</protein>
<gene>
    <name evidence="1" type="ORF">F5148DRAFT_178985</name>
</gene>
<accession>A0ACC0UJJ8</accession>